<sequence length="207" mass="22617">MDMCKELLEHLLAEKPSIEEHGKVVFATNKGWCTEACDGDKEPECVYEAYRLLELLETHGYDKYGKPLNESKPTGNTDGDDSKDGSDIDTKPENDGPVHVPDEDGKSDLVATDSDTTSETGETDHVDEPGEEGNEETDKPGPESDGTDEQPKPTGFDVTDPKTFTQAELEQLPIADLKKLGESIGVKGSTKSVIAKRIMEKTEGMRK</sequence>
<proteinExistence type="predicted"/>
<organism evidence="2 3">
    <name type="scientific">Vibrio phage VP-1</name>
    <dbReference type="NCBI Taxonomy" id="2234088"/>
    <lineage>
        <taxon>Viruses</taxon>
        <taxon>Duplodnaviria</taxon>
        <taxon>Heunggongvirae</taxon>
        <taxon>Uroviricota</taxon>
        <taxon>Caudoviricetes</taxon>
        <taxon>Pantevenvirales</taxon>
        <taxon>Ackermannviridae</taxon>
        <taxon>Vapseptimavirus</taxon>
        <taxon>Vapseptimavirus VAP7</taxon>
    </lineage>
</organism>
<reference evidence="2 3" key="1">
    <citation type="submission" date="2018-05" db="EMBL/GenBank/DDBJ databases">
        <title>Whole genome sequencing of Vibrio phage VP-1.</title>
        <authorList>
            <person name="Nandita M."/>
            <person name="Bhat S.G."/>
        </authorList>
    </citation>
    <scope>NUCLEOTIDE SEQUENCE [LARGE SCALE GENOMIC DNA]</scope>
</reference>
<name>A0A4P2TEW9_9CAUD</name>
<feature type="compositionally biased region" description="Basic and acidic residues" evidence="1">
    <location>
        <begin position="80"/>
        <end position="107"/>
    </location>
</feature>
<protein>
    <submittedName>
        <fullName evidence="2">Uncharacterized protein</fullName>
    </submittedName>
</protein>
<dbReference type="EMBL" id="MH363700">
    <property type="protein sequence ID" value="AWY10123.1"/>
    <property type="molecule type" value="Genomic_DNA"/>
</dbReference>
<evidence type="ECO:0000313" key="2">
    <source>
        <dbReference type="EMBL" id="AWY10123.1"/>
    </source>
</evidence>
<dbReference type="Proteomes" id="UP000305753">
    <property type="component" value="Segment"/>
</dbReference>
<accession>A0A4P2TEW9</accession>
<feature type="region of interest" description="Disordered" evidence="1">
    <location>
        <begin position="62"/>
        <end position="161"/>
    </location>
</feature>
<dbReference type="InterPro" id="IPR055863">
    <property type="entry name" value="DUF7440"/>
</dbReference>
<evidence type="ECO:0000313" key="3">
    <source>
        <dbReference type="Proteomes" id="UP000305753"/>
    </source>
</evidence>
<dbReference type="Pfam" id="PF24224">
    <property type="entry name" value="DUF7440"/>
    <property type="match status" value="1"/>
</dbReference>
<evidence type="ECO:0000256" key="1">
    <source>
        <dbReference type="SAM" id="MobiDB-lite"/>
    </source>
</evidence>